<organism evidence="2 3">
    <name type="scientific">Bifidobacterium samirii</name>
    <dbReference type="NCBI Taxonomy" id="2306974"/>
    <lineage>
        <taxon>Bacteria</taxon>
        <taxon>Bacillati</taxon>
        <taxon>Actinomycetota</taxon>
        <taxon>Actinomycetes</taxon>
        <taxon>Bifidobacteriales</taxon>
        <taxon>Bifidobacteriaceae</taxon>
        <taxon>Bifidobacterium</taxon>
    </lineage>
</organism>
<dbReference type="InterPro" id="IPR025101">
    <property type="entry name" value="DUF4012"/>
</dbReference>
<dbReference type="Proteomes" id="UP000287470">
    <property type="component" value="Unassembled WGS sequence"/>
</dbReference>
<protein>
    <recommendedName>
        <fullName evidence="4">Chemotaxis protein</fullName>
    </recommendedName>
</protein>
<dbReference type="Pfam" id="PF13196">
    <property type="entry name" value="DUF4012"/>
    <property type="match status" value="1"/>
</dbReference>
<dbReference type="AlphaFoldDB" id="A0A430FVL3"/>
<feature type="signal peptide" evidence="1">
    <location>
        <begin position="1"/>
        <end position="19"/>
    </location>
</feature>
<keyword evidence="3" id="KW-1185">Reference proteome</keyword>
<evidence type="ECO:0000313" key="3">
    <source>
        <dbReference type="Proteomes" id="UP000287470"/>
    </source>
</evidence>
<dbReference type="RefSeq" id="WP_241222813.1">
    <property type="nucleotide sequence ID" value="NZ_QXGK01000003.1"/>
</dbReference>
<dbReference type="EMBL" id="QXGK01000003">
    <property type="protein sequence ID" value="RSX58054.1"/>
    <property type="molecule type" value="Genomic_DNA"/>
</dbReference>
<comment type="caution">
    <text evidence="2">The sequence shown here is derived from an EMBL/GenBank/DDBJ whole genome shotgun (WGS) entry which is preliminary data.</text>
</comment>
<keyword evidence="1" id="KW-0732">Signal</keyword>
<name>A0A430FVL3_9BIFI</name>
<accession>A0A430FVL3</accession>
<proteinExistence type="predicted"/>
<evidence type="ECO:0000256" key="1">
    <source>
        <dbReference type="SAM" id="SignalP"/>
    </source>
</evidence>
<gene>
    <name evidence="2" type="ORF">D2E24_0414</name>
</gene>
<sequence length="579" mass="61032">MLLAVVVALAGWFAVSALKAKTEVQAAVQSATTLSGQVANGDMNGAKASIGAFGEHIDATYRQTSNLAWMAATLIPYYGDDVRAVRDVVSILHDVSANALPDLTQAAGELDPTTIGIADGTIRLGGMQQAAGRLTSANTVIADAADRFRQIGGTHIGRLTDMISQAQTRFDQLASLTDIVTRAANVLPSMLGLAGGDGTTDGSAAGGSTRTYLVLVQNNSELRATGGIAGSWGTLTVSDGHVSISDFTSTSQQWDEPIADLTPDEKTLFGTKMAFFQQDVNFTPDFPRSAQIATVMWQRLSGQSVDGVISVDPVFLQNLLGAVGGMTLPDGTVLDGGTTAQILLNQTYFDKTSQDEQNAFFTDTASSVFDHIVASTGGDNTALVKALVKSVTDGHAYVWSAHEDEQTQIADTAISGALETDPARPVTGVYLNDGTMGKMDWYLDRTITAAYDKTYPNGAKRYTVTVTLTNTLDPVTAANLPELIRGYEDGDTSRPRHGEIDTVIHAYAPAGGRLADWTMTGSGIGDGQFDAITTHEGLTVGSKNVILEPGESMTLTFHVITSAEGGDSEMILRTTPQSK</sequence>
<feature type="chain" id="PRO_5038471000" description="Chemotaxis protein" evidence="1">
    <location>
        <begin position="20"/>
        <end position="579"/>
    </location>
</feature>
<evidence type="ECO:0000313" key="2">
    <source>
        <dbReference type="EMBL" id="RSX58054.1"/>
    </source>
</evidence>
<evidence type="ECO:0008006" key="4">
    <source>
        <dbReference type="Google" id="ProtNLM"/>
    </source>
</evidence>
<reference evidence="2 3" key="1">
    <citation type="submission" date="2018-09" db="EMBL/GenBank/DDBJ databases">
        <title>Characterization of the phylogenetic diversity of five novel species belonging to the genus Bifidobacterium.</title>
        <authorList>
            <person name="Lugli G.A."/>
            <person name="Duranti S."/>
            <person name="Milani C."/>
        </authorList>
    </citation>
    <scope>NUCLEOTIDE SEQUENCE [LARGE SCALE GENOMIC DNA]</scope>
    <source>
        <strain evidence="2 3">2033B</strain>
    </source>
</reference>